<dbReference type="AlphaFoldDB" id="A0A835N4S5"/>
<gene>
    <name evidence="1" type="ORF">SADUNF_Sadunf03G0140200</name>
</gene>
<dbReference type="OrthoDB" id="672127at2759"/>
<evidence type="ECO:0000313" key="2">
    <source>
        <dbReference type="Proteomes" id="UP000657918"/>
    </source>
</evidence>
<sequence>MASTSSLLASLRLKFDGERDESSETFYPFISAVSLEICLPFIQHAVGESSVERYAAAMRGMEGKARQFYDQSVSLGRDGFVDMLLLDGFFIAELLRKYNIPENEDFFGMALRFCRLIFPGTRLKGNHRIRENEYKHLLDMLYHTEFQ</sequence>
<comment type="caution">
    <text evidence="1">The sequence shown here is derived from an EMBL/GenBank/DDBJ whole genome shotgun (WGS) entry which is preliminary data.</text>
</comment>
<dbReference type="Proteomes" id="UP000657918">
    <property type="component" value="Unassembled WGS sequence"/>
</dbReference>
<reference evidence="1 2" key="1">
    <citation type="submission" date="2020-10" db="EMBL/GenBank/DDBJ databases">
        <title>Plant Genome Project.</title>
        <authorList>
            <person name="Zhang R.-G."/>
        </authorList>
    </citation>
    <scope>NUCLEOTIDE SEQUENCE [LARGE SCALE GENOMIC DNA]</scope>
    <source>
        <strain evidence="1">FAFU-HL-1</strain>
        <tissue evidence="1">Leaf</tissue>
    </source>
</reference>
<accession>A0A835N4S5</accession>
<name>A0A835N4S5_9ROSI</name>
<dbReference type="Pfam" id="PF03140">
    <property type="entry name" value="DUF247"/>
    <property type="match status" value="1"/>
</dbReference>
<organism evidence="1 2">
    <name type="scientific">Salix dunnii</name>
    <dbReference type="NCBI Taxonomy" id="1413687"/>
    <lineage>
        <taxon>Eukaryota</taxon>
        <taxon>Viridiplantae</taxon>
        <taxon>Streptophyta</taxon>
        <taxon>Embryophyta</taxon>
        <taxon>Tracheophyta</taxon>
        <taxon>Spermatophyta</taxon>
        <taxon>Magnoliopsida</taxon>
        <taxon>eudicotyledons</taxon>
        <taxon>Gunneridae</taxon>
        <taxon>Pentapetalae</taxon>
        <taxon>rosids</taxon>
        <taxon>fabids</taxon>
        <taxon>Malpighiales</taxon>
        <taxon>Salicaceae</taxon>
        <taxon>Saliceae</taxon>
        <taxon>Salix</taxon>
    </lineage>
</organism>
<keyword evidence="2" id="KW-1185">Reference proteome</keyword>
<proteinExistence type="predicted"/>
<protein>
    <submittedName>
        <fullName evidence="1">Uncharacterized protein</fullName>
    </submittedName>
</protein>
<evidence type="ECO:0000313" key="1">
    <source>
        <dbReference type="EMBL" id="KAF9686259.1"/>
    </source>
</evidence>
<dbReference type="EMBL" id="JADGMS010000003">
    <property type="protein sequence ID" value="KAF9686259.1"/>
    <property type="molecule type" value="Genomic_DNA"/>
</dbReference>
<dbReference type="InterPro" id="IPR004158">
    <property type="entry name" value="DUF247_pln"/>
</dbReference>